<sequence>MSANLDLLLHVFEHAARWRIPRDFKQFDTTAQQTNLTLPDHDLELFVQWGQHLGGIEVTASSGRARTLGILHARGHLLSGHVLNVYVTSDGERMRRAGLHGGVLLAEVEQYRRRNIVGLPVVGDAR</sequence>
<dbReference type="OrthoDB" id="9924312at2"/>
<dbReference type="EMBL" id="FOWC01000002">
    <property type="protein sequence ID" value="SFO60575.1"/>
    <property type="molecule type" value="Genomic_DNA"/>
</dbReference>
<dbReference type="RefSeq" id="WP_093573077.1">
    <property type="nucleotide sequence ID" value="NZ_FOWC01000002.1"/>
</dbReference>
<evidence type="ECO:0000313" key="2">
    <source>
        <dbReference type="Proteomes" id="UP000199137"/>
    </source>
</evidence>
<evidence type="ECO:0000313" key="1">
    <source>
        <dbReference type="EMBL" id="SFO60575.1"/>
    </source>
</evidence>
<dbReference type="STRING" id="112413.SAMN05421854_102503"/>
<proteinExistence type="predicted"/>
<protein>
    <submittedName>
        <fullName evidence="1">Uncharacterized protein</fullName>
    </submittedName>
</protein>
<reference evidence="1 2" key="1">
    <citation type="submission" date="2016-10" db="EMBL/GenBank/DDBJ databases">
        <authorList>
            <person name="de Groot N.N."/>
        </authorList>
    </citation>
    <scope>NUCLEOTIDE SEQUENCE [LARGE SCALE GENOMIC DNA]</scope>
    <source>
        <strain evidence="1 2">DSM 44637</strain>
    </source>
</reference>
<dbReference type="AlphaFoldDB" id="A0A1I5IJ20"/>
<name>A0A1I5IJ20_9PSEU</name>
<organism evidence="1 2">
    <name type="scientific">Amycolatopsis rubida</name>
    <dbReference type="NCBI Taxonomy" id="112413"/>
    <lineage>
        <taxon>Bacteria</taxon>
        <taxon>Bacillati</taxon>
        <taxon>Actinomycetota</taxon>
        <taxon>Actinomycetes</taxon>
        <taxon>Pseudonocardiales</taxon>
        <taxon>Pseudonocardiaceae</taxon>
        <taxon>Amycolatopsis</taxon>
    </lineage>
</organism>
<accession>A0A1I5IJ20</accession>
<gene>
    <name evidence="1" type="ORF">SAMN05421854_102503</name>
</gene>
<dbReference type="Proteomes" id="UP000199137">
    <property type="component" value="Unassembled WGS sequence"/>
</dbReference>